<dbReference type="Pfam" id="PF00266">
    <property type="entry name" value="Aminotran_5"/>
    <property type="match status" value="1"/>
</dbReference>
<dbReference type="Gene3D" id="3.40.640.10">
    <property type="entry name" value="Type I PLP-dependent aspartate aminotransferase-like (Major domain)"/>
    <property type="match status" value="1"/>
</dbReference>
<evidence type="ECO:0000313" key="4">
    <source>
        <dbReference type="Proteomes" id="UP001605036"/>
    </source>
</evidence>
<dbReference type="PANTHER" id="PTHR43092">
    <property type="entry name" value="L-CYSTEINE DESULFHYDRASE"/>
    <property type="match status" value="1"/>
</dbReference>
<dbReference type="InterPro" id="IPR000192">
    <property type="entry name" value="Aminotrans_V_dom"/>
</dbReference>
<dbReference type="Proteomes" id="UP001605036">
    <property type="component" value="Unassembled WGS sequence"/>
</dbReference>
<protein>
    <recommendedName>
        <fullName evidence="2">Aminotransferase class V domain-containing protein</fullName>
    </recommendedName>
</protein>
<keyword evidence="4" id="KW-1185">Reference proteome</keyword>
<evidence type="ECO:0000313" key="3">
    <source>
        <dbReference type="EMBL" id="KAL2620663.1"/>
    </source>
</evidence>
<accession>A0ABD1Y1Q1</accession>
<organism evidence="3 4">
    <name type="scientific">Riccia fluitans</name>
    <dbReference type="NCBI Taxonomy" id="41844"/>
    <lineage>
        <taxon>Eukaryota</taxon>
        <taxon>Viridiplantae</taxon>
        <taxon>Streptophyta</taxon>
        <taxon>Embryophyta</taxon>
        <taxon>Marchantiophyta</taxon>
        <taxon>Marchantiopsida</taxon>
        <taxon>Marchantiidae</taxon>
        <taxon>Marchantiales</taxon>
        <taxon>Ricciaceae</taxon>
        <taxon>Riccia</taxon>
    </lineage>
</organism>
<dbReference type="InterPro" id="IPR015422">
    <property type="entry name" value="PyrdxlP-dep_Trfase_small"/>
</dbReference>
<reference evidence="3 4" key="1">
    <citation type="submission" date="2024-09" db="EMBL/GenBank/DDBJ databases">
        <title>Chromosome-scale assembly of Riccia fluitans.</title>
        <authorList>
            <person name="Paukszto L."/>
            <person name="Sawicki J."/>
            <person name="Karawczyk K."/>
            <person name="Piernik-Szablinska J."/>
            <person name="Szczecinska M."/>
            <person name="Mazdziarz M."/>
        </authorList>
    </citation>
    <scope>NUCLEOTIDE SEQUENCE [LARGE SCALE GENOMIC DNA]</scope>
    <source>
        <strain evidence="3">Rf_01</strain>
        <tissue evidence="3">Aerial parts of the thallus</tissue>
    </source>
</reference>
<evidence type="ECO:0000259" key="2">
    <source>
        <dbReference type="Pfam" id="PF00266"/>
    </source>
</evidence>
<name>A0ABD1Y1Q1_9MARC</name>
<comment type="caution">
    <text evidence="3">The sequence shown here is derived from an EMBL/GenBank/DDBJ whole genome shotgun (WGS) entry which is preliminary data.</text>
</comment>
<dbReference type="PANTHER" id="PTHR43092:SF2">
    <property type="entry name" value="HERCYNYLCYSTEINE SULFOXIDE LYASE"/>
    <property type="match status" value="1"/>
</dbReference>
<keyword evidence="1" id="KW-0663">Pyridoxal phosphate</keyword>
<dbReference type="Gene3D" id="3.90.1150.10">
    <property type="entry name" value="Aspartate Aminotransferase, domain 1"/>
    <property type="match status" value="1"/>
</dbReference>
<evidence type="ECO:0000256" key="1">
    <source>
        <dbReference type="ARBA" id="ARBA00022898"/>
    </source>
</evidence>
<dbReference type="InterPro" id="IPR015421">
    <property type="entry name" value="PyrdxlP-dep_Trfase_major"/>
</dbReference>
<sequence length="481" mass="53866">MAAVARDAAIRERDLALAMHETFMASGSEDAISPRLQNFEGRDNYSPRSWKFLDDLRSPRSKSKELNEAYLMNLRLTEFSHHERGAARLNHGSFGTCPKSVLAVQAEWAQRWLKQPDAFYFNGLEAGLLEARRAVSEHVNCPVEELVLVDNATVSASIVAMDVMWALAEGRYQKGDVILMLNFAYKAVANAFQAYGVRAGAQPLVVEIPFPIRSPSEALAALEKVLQKSKSEEKVIRLAVLDHIVSMPSIILPVKKMVAMCRRYGVEQVFVDGAQSIGQVDINVQDIDADYYTSNLNKWLFAPTTASLFHCKAKHIPRLHHPITSHNYGKGLVEECNWVGTRDYSSLLAVPACFQFVDRVPGGLKAINAYNHDRIMAVGQMLAEAWGTHCGVASEMVGSMVMVGLPPALQISSSQELHSLRTRLRQEFSVEVYGFVPKRSQDHEGFSAYLRVSHQLYNTWDEYLRLRDAVNLLVAEISKRR</sequence>
<gene>
    <name evidence="3" type="ORF">R1flu_000868</name>
</gene>
<dbReference type="AlphaFoldDB" id="A0ABD1Y1Q1"/>
<dbReference type="SUPFAM" id="SSF53383">
    <property type="entry name" value="PLP-dependent transferases"/>
    <property type="match status" value="1"/>
</dbReference>
<dbReference type="InterPro" id="IPR015424">
    <property type="entry name" value="PyrdxlP-dep_Trfase"/>
</dbReference>
<dbReference type="EMBL" id="JBHFFA010000006">
    <property type="protein sequence ID" value="KAL2620663.1"/>
    <property type="molecule type" value="Genomic_DNA"/>
</dbReference>
<feature type="domain" description="Aminotransferase class V" evidence="2">
    <location>
        <begin position="128"/>
        <end position="321"/>
    </location>
</feature>
<proteinExistence type="predicted"/>